<dbReference type="GO" id="GO:0009307">
    <property type="term" value="P:DNA restriction-modification system"/>
    <property type="evidence" value="ECO:0007669"/>
    <property type="project" value="UniProtKB-KW"/>
</dbReference>
<dbReference type="GO" id="GO:0044027">
    <property type="term" value="P:negative regulation of gene expression via chromosomal CpG island methylation"/>
    <property type="evidence" value="ECO:0007669"/>
    <property type="project" value="TreeGrafter"/>
</dbReference>
<evidence type="ECO:0000313" key="9">
    <source>
        <dbReference type="Proteomes" id="UP000587002"/>
    </source>
</evidence>
<dbReference type="SUPFAM" id="SSF53335">
    <property type="entry name" value="S-adenosyl-L-methionine-dependent methyltransferases"/>
    <property type="match status" value="1"/>
</dbReference>
<dbReference type="PROSITE" id="PS00094">
    <property type="entry name" value="C5_MTASE_1"/>
    <property type="match status" value="1"/>
</dbReference>
<dbReference type="AlphaFoldDB" id="A0A853AEG6"/>
<dbReference type="PANTHER" id="PTHR10629">
    <property type="entry name" value="CYTOSINE-SPECIFIC METHYLTRANSFERASE"/>
    <property type="match status" value="1"/>
</dbReference>
<dbReference type="InterPro" id="IPR029063">
    <property type="entry name" value="SAM-dependent_MTases_sf"/>
</dbReference>
<comment type="similarity">
    <text evidence="5 6">Belongs to the class I-like SAM-binding methyltransferase superfamily. C5-methyltransferase family.</text>
</comment>
<name>A0A853AEG6_9PSEU</name>
<comment type="caution">
    <text evidence="8">The sequence shown here is derived from an EMBL/GenBank/DDBJ whole genome shotgun (WGS) entry which is preliminary data.</text>
</comment>
<evidence type="ECO:0000256" key="4">
    <source>
        <dbReference type="ARBA" id="ARBA00022747"/>
    </source>
</evidence>
<dbReference type="PANTHER" id="PTHR10629:SF52">
    <property type="entry name" value="DNA (CYTOSINE-5)-METHYLTRANSFERASE 1"/>
    <property type="match status" value="1"/>
</dbReference>
<dbReference type="Gene3D" id="3.40.50.150">
    <property type="entry name" value="Vaccinia Virus protein VP39"/>
    <property type="match status" value="1"/>
</dbReference>
<sequence>MPTSVEIFAGGGGMALGTRLSGFRHAQLVEWDAAACRVLRHNASEQPELWKPDTVRETDVRAWLSEVDSLNLTEIDLVAGGPPCQPFSTGGLAAGHEDPRNMFSSAIETVRKLAPKLVLFENVPGLLRESFKPYYEYLQNWLSRPEINPRPGELWTDHADRIARSRTSGLRYRVYPEVINAADLGVPQARKRVLLIGIRSDITGAETWKKISTSHSREELLRSQWVTGEYWEEHCVPTSDRPETPSPRDRRTVDLLRQGQLLPEGERWRTVRDAIKGLPTPVDGVPDDTFDSHVGIPGARVYKGHTGSAIDAPSKTIKAGVHGVCGGEAMIRWNDDSLRYLTVRESARVQSFPDSYQFSPLSRTSAMRVLGNAVAVDVAKEATSQLAAHIGLELDPIEI</sequence>
<dbReference type="Proteomes" id="UP000587002">
    <property type="component" value="Unassembled WGS sequence"/>
</dbReference>
<dbReference type="NCBIfam" id="TIGR00675">
    <property type="entry name" value="dcm"/>
    <property type="match status" value="1"/>
</dbReference>
<evidence type="ECO:0000256" key="6">
    <source>
        <dbReference type="RuleBase" id="RU000416"/>
    </source>
</evidence>
<feature type="active site" evidence="5">
    <location>
        <position position="84"/>
    </location>
</feature>
<evidence type="ECO:0000256" key="7">
    <source>
        <dbReference type="RuleBase" id="RU000417"/>
    </source>
</evidence>
<evidence type="ECO:0000256" key="1">
    <source>
        <dbReference type="ARBA" id="ARBA00022603"/>
    </source>
</evidence>
<dbReference type="RefSeq" id="WP_218888153.1">
    <property type="nucleotide sequence ID" value="NZ_BAABFH010000001.1"/>
</dbReference>
<keyword evidence="2 5" id="KW-0808">Transferase</keyword>
<keyword evidence="3 5" id="KW-0949">S-adenosyl-L-methionine</keyword>
<dbReference type="EC" id="2.1.1.37" evidence="7"/>
<evidence type="ECO:0000256" key="5">
    <source>
        <dbReference type="PROSITE-ProRule" id="PRU01016"/>
    </source>
</evidence>
<keyword evidence="4" id="KW-0680">Restriction system</keyword>
<dbReference type="Pfam" id="PF00145">
    <property type="entry name" value="DNA_methylase"/>
    <property type="match status" value="2"/>
</dbReference>
<dbReference type="PRINTS" id="PR00105">
    <property type="entry name" value="C5METTRFRASE"/>
</dbReference>
<dbReference type="GO" id="GO:0003886">
    <property type="term" value="F:DNA (cytosine-5-)-methyltransferase activity"/>
    <property type="evidence" value="ECO:0007669"/>
    <property type="project" value="UniProtKB-EC"/>
</dbReference>
<accession>A0A853AEG6</accession>
<dbReference type="InterPro" id="IPR050390">
    <property type="entry name" value="C5-Methyltransferase"/>
</dbReference>
<reference evidence="8 9" key="1">
    <citation type="submission" date="2020-07" db="EMBL/GenBank/DDBJ databases">
        <title>Sequencing the genomes of 1000 actinobacteria strains.</title>
        <authorList>
            <person name="Klenk H.-P."/>
        </authorList>
    </citation>
    <scope>NUCLEOTIDE SEQUENCE [LARGE SCALE GENOMIC DNA]</scope>
    <source>
        <strain evidence="8 9">DSM 44065</strain>
    </source>
</reference>
<dbReference type="PROSITE" id="PS51679">
    <property type="entry name" value="SAM_MT_C5"/>
    <property type="match status" value="1"/>
</dbReference>
<dbReference type="InterPro" id="IPR001525">
    <property type="entry name" value="C5_MeTfrase"/>
</dbReference>
<dbReference type="InterPro" id="IPR018117">
    <property type="entry name" value="C5_DNA_meth_AS"/>
</dbReference>
<gene>
    <name evidence="8" type="ORF">HNR68_000119</name>
</gene>
<evidence type="ECO:0000256" key="2">
    <source>
        <dbReference type="ARBA" id="ARBA00022679"/>
    </source>
</evidence>
<comment type="catalytic activity">
    <reaction evidence="7">
        <text>a 2'-deoxycytidine in DNA + S-adenosyl-L-methionine = a 5-methyl-2'-deoxycytidine in DNA + S-adenosyl-L-homocysteine + H(+)</text>
        <dbReference type="Rhea" id="RHEA:13681"/>
        <dbReference type="Rhea" id="RHEA-COMP:11369"/>
        <dbReference type="Rhea" id="RHEA-COMP:11370"/>
        <dbReference type="ChEBI" id="CHEBI:15378"/>
        <dbReference type="ChEBI" id="CHEBI:57856"/>
        <dbReference type="ChEBI" id="CHEBI:59789"/>
        <dbReference type="ChEBI" id="CHEBI:85452"/>
        <dbReference type="ChEBI" id="CHEBI:85454"/>
        <dbReference type="EC" id="2.1.1.37"/>
    </reaction>
</comment>
<dbReference type="GO" id="GO:0032259">
    <property type="term" value="P:methylation"/>
    <property type="evidence" value="ECO:0007669"/>
    <property type="project" value="UniProtKB-KW"/>
</dbReference>
<dbReference type="EMBL" id="JACCFJ010000001">
    <property type="protein sequence ID" value="NYI81489.1"/>
    <property type="molecule type" value="Genomic_DNA"/>
</dbReference>
<dbReference type="GO" id="GO:0003677">
    <property type="term" value="F:DNA binding"/>
    <property type="evidence" value="ECO:0007669"/>
    <property type="project" value="TreeGrafter"/>
</dbReference>
<keyword evidence="9" id="KW-1185">Reference proteome</keyword>
<evidence type="ECO:0000256" key="3">
    <source>
        <dbReference type="ARBA" id="ARBA00022691"/>
    </source>
</evidence>
<organism evidence="8 9">
    <name type="scientific">Saccharopolyspora hordei</name>
    <dbReference type="NCBI Taxonomy" id="1838"/>
    <lineage>
        <taxon>Bacteria</taxon>
        <taxon>Bacillati</taxon>
        <taxon>Actinomycetota</taxon>
        <taxon>Actinomycetes</taxon>
        <taxon>Pseudonocardiales</taxon>
        <taxon>Pseudonocardiaceae</taxon>
        <taxon>Saccharopolyspora</taxon>
    </lineage>
</organism>
<dbReference type="Gene3D" id="3.90.120.10">
    <property type="entry name" value="DNA Methylase, subunit A, domain 2"/>
    <property type="match status" value="1"/>
</dbReference>
<keyword evidence="1 5" id="KW-0489">Methyltransferase</keyword>
<proteinExistence type="inferred from homology"/>
<evidence type="ECO:0000313" key="8">
    <source>
        <dbReference type="EMBL" id="NYI81489.1"/>
    </source>
</evidence>
<protein>
    <recommendedName>
        <fullName evidence="7">Cytosine-specific methyltransferase</fullName>
        <ecNumber evidence="7">2.1.1.37</ecNumber>
    </recommendedName>
</protein>